<dbReference type="InterPro" id="IPR018201">
    <property type="entry name" value="Ketoacyl_synth_AS"/>
</dbReference>
<evidence type="ECO:0000256" key="2">
    <source>
        <dbReference type="ARBA" id="ARBA00022553"/>
    </source>
</evidence>
<protein>
    <submittedName>
        <fullName evidence="7">Uncharacterized protein</fullName>
    </submittedName>
</protein>
<dbReference type="InterPro" id="IPR014043">
    <property type="entry name" value="Acyl_transferase_dom"/>
</dbReference>
<dbReference type="RefSeq" id="WP_344477878.1">
    <property type="nucleotide sequence ID" value="NZ_BAAAQX010000011.1"/>
</dbReference>
<dbReference type="Pfam" id="PF00550">
    <property type="entry name" value="PP-binding"/>
    <property type="match status" value="1"/>
</dbReference>
<feature type="compositionally biased region" description="Polar residues" evidence="4">
    <location>
        <begin position="450"/>
        <end position="465"/>
    </location>
</feature>
<dbReference type="InterPro" id="IPR014030">
    <property type="entry name" value="Ketoacyl_synth_N"/>
</dbReference>
<organism evidence="7 8">
    <name type="scientific">Nonomuraea monospora</name>
    <dbReference type="NCBI Taxonomy" id="568818"/>
    <lineage>
        <taxon>Bacteria</taxon>
        <taxon>Bacillati</taxon>
        <taxon>Actinomycetota</taxon>
        <taxon>Actinomycetes</taxon>
        <taxon>Streptosporangiales</taxon>
        <taxon>Streptosporangiaceae</taxon>
        <taxon>Nonomuraea</taxon>
    </lineage>
</organism>
<dbReference type="SUPFAM" id="SSF55048">
    <property type="entry name" value="Probable ACP-binding domain of malonyl-CoA ACP transacylase"/>
    <property type="match status" value="1"/>
</dbReference>
<feature type="region of interest" description="Disordered" evidence="4">
    <location>
        <begin position="446"/>
        <end position="493"/>
    </location>
</feature>
<keyword evidence="1" id="KW-0596">Phosphopantetheine</keyword>
<dbReference type="PANTHER" id="PTHR43775:SF37">
    <property type="entry name" value="SI:DKEY-61P9.11"/>
    <property type="match status" value="1"/>
</dbReference>
<dbReference type="Pfam" id="PF00109">
    <property type="entry name" value="ketoacyl-synt"/>
    <property type="match status" value="1"/>
</dbReference>
<dbReference type="SUPFAM" id="SSF53901">
    <property type="entry name" value="Thiolase-like"/>
    <property type="match status" value="1"/>
</dbReference>
<dbReference type="Gene3D" id="1.10.1200.10">
    <property type="entry name" value="ACP-like"/>
    <property type="match status" value="1"/>
</dbReference>
<dbReference type="Pfam" id="PF16197">
    <property type="entry name" value="KAsynt_C_assoc"/>
    <property type="match status" value="1"/>
</dbReference>
<dbReference type="InterPro" id="IPR032821">
    <property type="entry name" value="PKS_assoc"/>
</dbReference>
<sequence>MTDQRKLLERALVQLRETRARLAEAERGRHEPISVLGAGVRLPGDVADLESFWSLLRDGVDAVTPSVDTLDGHRPKPADRVENGRWAGLLTDVDGFDAGFFGISPSEAAKMDPQQRLVLEVAWEAMEDAGLPLETLQRAGTGVFLGVYNSDYLTLQYGEPSSINTYTAPGGAHSVLANRLSYLLDLRGPSMAVDTACSSSLMAVHLAVRALRQGECDIALAGGVNIILNPISTLVTEKVLPLAPSGRCRTFDASADGIIRAEGCGVLVLTRESLAEGRRVRAVIRGTAANHDGRTNGLTAPNPRAQADLLRRALADARVRPDQVSYIEAHGTGTPLGDPIEVEALREVYGDGALPCALGSVKTNFGHQEAAAGVTGLIKAMLVLEHEQVPPNVHLRRLNPEIDLTGSRLSAPATLTGLPLGEHAPMAAVSSFGFGGANAHAILQAPPARTGTSTPGAADTDTTPGVGSGTPARAGSGTPAQVGAGTPAGAGSGAEGGTLGKLVLPLSARDPAALVPLARAYAERLAGADAARAAAVCAAAGTRRTHLAHRLCLTAEDPAELLARLNEVEGGGAAVPPRPPRVAFVFSGQGSQWAGMGTELLRREPVVAAEVTECDAVVRELAGWSILEQLADGGRLHETEVAQVTIGALQIGLAALWRSWGVEPSAVTGHSMGEVTAAYAAGALDRAEAFDVLLLRARRAEEGAAGGAMASISLPPDRVRALIGSDRVGIGAINGPRSTVVSGERQAVAAVCAAAERLGASVRRLPSRYGFHSPMLDGQDDLLAADLAHLRPAPCTVPMYSTVTGALVGPGQLGAAHWGRNLRDAVRFSPAVSAIAATGVTVFVELGPHPVLLRDLGETLEEAGVRYRAVGSLRRDQPVSATLDRSLGDLYRAGLELDWEAVLGAAPADVPLPAYPWQRRRHWLGEAPQRADLVTTVPLAERTETIALFVRRRIADALGFDDVEQVPEDRPLADFALDSLVIVELKGQAESELGVTVPLQALLRVLQGGTAHDLAAMIAKES</sequence>
<keyword evidence="8" id="KW-1185">Reference proteome</keyword>
<dbReference type="InterPro" id="IPR009081">
    <property type="entry name" value="PP-bd_ACP"/>
</dbReference>
<dbReference type="InterPro" id="IPR020806">
    <property type="entry name" value="PKS_PP-bd"/>
</dbReference>
<dbReference type="InterPro" id="IPR020841">
    <property type="entry name" value="PKS_Beta-ketoAc_synthase_dom"/>
</dbReference>
<dbReference type="CDD" id="cd00833">
    <property type="entry name" value="PKS"/>
    <property type="match status" value="1"/>
</dbReference>
<dbReference type="InterPro" id="IPR014031">
    <property type="entry name" value="Ketoacyl_synth_C"/>
</dbReference>
<evidence type="ECO:0000313" key="7">
    <source>
        <dbReference type="EMBL" id="GAA2209096.1"/>
    </source>
</evidence>
<dbReference type="Gene3D" id="3.30.70.3290">
    <property type="match status" value="1"/>
</dbReference>
<dbReference type="SMART" id="SM00823">
    <property type="entry name" value="PKS_PP"/>
    <property type="match status" value="1"/>
</dbReference>
<evidence type="ECO:0000256" key="4">
    <source>
        <dbReference type="SAM" id="MobiDB-lite"/>
    </source>
</evidence>
<feature type="domain" description="Carrier" evidence="5">
    <location>
        <begin position="944"/>
        <end position="1022"/>
    </location>
</feature>
<proteinExistence type="predicted"/>
<evidence type="ECO:0000259" key="5">
    <source>
        <dbReference type="PROSITE" id="PS50075"/>
    </source>
</evidence>
<keyword evidence="3" id="KW-0808">Transferase</keyword>
<reference evidence="7 8" key="1">
    <citation type="journal article" date="2019" name="Int. J. Syst. Evol. Microbiol.">
        <title>The Global Catalogue of Microorganisms (GCM) 10K type strain sequencing project: providing services to taxonomists for standard genome sequencing and annotation.</title>
        <authorList>
            <consortium name="The Broad Institute Genomics Platform"/>
            <consortium name="The Broad Institute Genome Sequencing Center for Infectious Disease"/>
            <person name="Wu L."/>
            <person name="Ma J."/>
        </authorList>
    </citation>
    <scope>NUCLEOTIDE SEQUENCE [LARGE SCALE GENOMIC DNA]</scope>
    <source>
        <strain evidence="7 8">JCM 16114</strain>
    </source>
</reference>
<dbReference type="InterPro" id="IPR016039">
    <property type="entry name" value="Thiolase-like"/>
</dbReference>
<dbReference type="EMBL" id="BAAAQX010000011">
    <property type="protein sequence ID" value="GAA2209096.1"/>
    <property type="molecule type" value="Genomic_DNA"/>
</dbReference>
<dbReference type="PROSITE" id="PS50075">
    <property type="entry name" value="CARRIER"/>
    <property type="match status" value="1"/>
</dbReference>
<dbReference type="Gene3D" id="3.40.47.10">
    <property type="match status" value="1"/>
</dbReference>
<dbReference type="SMART" id="SM00825">
    <property type="entry name" value="PKS_KS"/>
    <property type="match status" value="1"/>
</dbReference>
<gene>
    <name evidence="7" type="ORF">GCM10009850_045540</name>
</gene>
<dbReference type="Pfam" id="PF02801">
    <property type="entry name" value="Ketoacyl-synt_C"/>
    <property type="match status" value="1"/>
</dbReference>
<dbReference type="SUPFAM" id="SSF47336">
    <property type="entry name" value="ACP-like"/>
    <property type="match status" value="1"/>
</dbReference>
<dbReference type="InterPro" id="IPR036736">
    <property type="entry name" value="ACP-like_sf"/>
</dbReference>
<dbReference type="PROSITE" id="PS00606">
    <property type="entry name" value="KS3_1"/>
    <property type="match status" value="1"/>
</dbReference>
<dbReference type="InterPro" id="IPR016035">
    <property type="entry name" value="Acyl_Trfase/lysoPLipase"/>
</dbReference>
<dbReference type="Gene3D" id="3.40.366.10">
    <property type="entry name" value="Malonyl-Coenzyme A Acyl Carrier Protein, domain 2"/>
    <property type="match status" value="1"/>
</dbReference>
<evidence type="ECO:0000256" key="3">
    <source>
        <dbReference type="ARBA" id="ARBA00022679"/>
    </source>
</evidence>
<name>A0ABN3CIV7_9ACTN</name>
<dbReference type="PROSITE" id="PS52004">
    <property type="entry name" value="KS3_2"/>
    <property type="match status" value="1"/>
</dbReference>
<keyword evidence="2" id="KW-0597">Phosphoprotein</keyword>
<dbReference type="InterPro" id="IPR016036">
    <property type="entry name" value="Malonyl_transacylase_ACP-bd"/>
</dbReference>
<accession>A0ABN3CIV7</accession>
<dbReference type="SMART" id="SM00827">
    <property type="entry name" value="PKS_AT"/>
    <property type="match status" value="1"/>
</dbReference>
<dbReference type="Pfam" id="PF00698">
    <property type="entry name" value="Acyl_transf_1"/>
    <property type="match status" value="1"/>
</dbReference>
<feature type="domain" description="Ketosynthase family 3 (KS3)" evidence="6">
    <location>
        <begin position="30"/>
        <end position="445"/>
    </location>
</feature>
<dbReference type="SUPFAM" id="SSF52151">
    <property type="entry name" value="FabD/lysophospholipase-like"/>
    <property type="match status" value="1"/>
</dbReference>
<dbReference type="InterPro" id="IPR001227">
    <property type="entry name" value="Ac_transferase_dom_sf"/>
</dbReference>
<comment type="caution">
    <text evidence="7">The sequence shown here is derived from an EMBL/GenBank/DDBJ whole genome shotgun (WGS) entry which is preliminary data.</text>
</comment>
<evidence type="ECO:0000256" key="1">
    <source>
        <dbReference type="ARBA" id="ARBA00022450"/>
    </source>
</evidence>
<dbReference type="PANTHER" id="PTHR43775">
    <property type="entry name" value="FATTY ACID SYNTHASE"/>
    <property type="match status" value="1"/>
</dbReference>
<evidence type="ECO:0000259" key="6">
    <source>
        <dbReference type="PROSITE" id="PS52004"/>
    </source>
</evidence>
<dbReference type="InterPro" id="IPR050091">
    <property type="entry name" value="PKS_NRPS_Biosynth_Enz"/>
</dbReference>
<dbReference type="Proteomes" id="UP001499843">
    <property type="component" value="Unassembled WGS sequence"/>
</dbReference>
<dbReference type="Pfam" id="PF22621">
    <property type="entry name" value="CurL-like_PKS_C"/>
    <property type="match status" value="1"/>
</dbReference>
<evidence type="ECO:0000313" key="8">
    <source>
        <dbReference type="Proteomes" id="UP001499843"/>
    </source>
</evidence>